<dbReference type="GO" id="GO:0016616">
    <property type="term" value="F:oxidoreductase activity, acting on the CH-OH group of donors, NAD or NADP as acceptor"/>
    <property type="evidence" value="ECO:0007669"/>
    <property type="project" value="TreeGrafter"/>
</dbReference>
<dbReference type="SUPFAM" id="SSF51735">
    <property type="entry name" value="NAD(P)-binding Rossmann-fold domains"/>
    <property type="match status" value="1"/>
</dbReference>
<dbReference type="GO" id="GO:0016054">
    <property type="term" value="P:organic acid catabolic process"/>
    <property type="evidence" value="ECO:0007669"/>
    <property type="project" value="UniProtKB-ARBA"/>
</dbReference>
<feature type="active site" evidence="4">
    <location>
        <position position="175"/>
    </location>
</feature>
<dbReference type="OrthoDB" id="3185659at2"/>
<dbReference type="Pfam" id="PF14833">
    <property type="entry name" value="NAD_binding_11"/>
    <property type="match status" value="1"/>
</dbReference>
<dbReference type="InterPro" id="IPR008927">
    <property type="entry name" value="6-PGluconate_DH-like_C_sf"/>
</dbReference>
<evidence type="ECO:0000259" key="6">
    <source>
        <dbReference type="Pfam" id="PF14833"/>
    </source>
</evidence>
<dbReference type="Gene3D" id="3.40.50.720">
    <property type="entry name" value="NAD(P)-binding Rossmann-like Domain"/>
    <property type="match status" value="1"/>
</dbReference>
<dbReference type="PROSITE" id="PS00895">
    <property type="entry name" value="3_HYDROXYISOBUT_DH"/>
    <property type="match status" value="1"/>
</dbReference>
<evidence type="ECO:0000259" key="5">
    <source>
        <dbReference type="Pfam" id="PF03446"/>
    </source>
</evidence>
<dbReference type="PANTHER" id="PTHR22981">
    <property type="entry name" value="3-HYDROXYISOBUTYRATE DEHYDROGENASE-RELATED"/>
    <property type="match status" value="1"/>
</dbReference>
<reference evidence="7 8" key="1">
    <citation type="journal article" date="2018" name="J. Microbiol.">
        <title>Baekduia soli gen. nov., sp. nov., a novel bacterium isolated from the soil of Baekdu Mountain and proposal of a novel family name, Baekduiaceae fam. nov.</title>
        <authorList>
            <person name="An D.S."/>
            <person name="Siddiqi M.Z."/>
            <person name="Kim K.H."/>
            <person name="Yu H.S."/>
            <person name="Im W.T."/>
        </authorList>
    </citation>
    <scope>NUCLEOTIDE SEQUENCE [LARGE SCALE GENOMIC DNA]</scope>
    <source>
        <strain evidence="7 8">BR7-21</strain>
    </source>
</reference>
<comment type="similarity">
    <text evidence="1">Belongs to the HIBADH-related family.</text>
</comment>
<dbReference type="GO" id="GO:0051287">
    <property type="term" value="F:NAD binding"/>
    <property type="evidence" value="ECO:0007669"/>
    <property type="project" value="InterPro"/>
</dbReference>
<evidence type="ECO:0000256" key="1">
    <source>
        <dbReference type="ARBA" id="ARBA00009080"/>
    </source>
</evidence>
<protein>
    <submittedName>
        <fullName evidence="7">NAD(P)-dependent oxidoreductase</fullName>
    </submittedName>
</protein>
<keyword evidence="3" id="KW-0520">NAD</keyword>
<dbReference type="RefSeq" id="WP_146921873.1">
    <property type="nucleotide sequence ID" value="NZ_CP042430.1"/>
</dbReference>
<dbReference type="GO" id="GO:0050661">
    <property type="term" value="F:NADP binding"/>
    <property type="evidence" value="ECO:0007669"/>
    <property type="project" value="InterPro"/>
</dbReference>
<organism evidence="7 8">
    <name type="scientific">Baekduia soli</name>
    <dbReference type="NCBI Taxonomy" id="496014"/>
    <lineage>
        <taxon>Bacteria</taxon>
        <taxon>Bacillati</taxon>
        <taxon>Actinomycetota</taxon>
        <taxon>Thermoleophilia</taxon>
        <taxon>Solirubrobacterales</taxon>
        <taxon>Baekduiaceae</taxon>
        <taxon>Baekduia</taxon>
    </lineage>
</organism>
<keyword evidence="8" id="KW-1185">Reference proteome</keyword>
<dbReference type="PIRSF" id="PIRSF000103">
    <property type="entry name" value="HIBADH"/>
    <property type="match status" value="1"/>
</dbReference>
<feature type="domain" description="3-hydroxyisobutyrate dehydrogenase-like NAD-binding" evidence="6">
    <location>
        <begin position="169"/>
        <end position="289"/>
    </location>
</feature>
<dbReference type="EMBL" id="CP042430">
    <property type="protein sequence ID" value="QEC49507.1"/>
    <property type="molecule type" value="Genomic_DNA"/>
</dbReference>
<dbReference type="InterPro" id="IPR013328">
    <property type="entry name" value="6PGD_dom2"/>
</dbReference>
<evidence type="ECO:0000256" key="2">
    <source>
        <dbReference type="ARBA" id="ARBA00023002"/>
    </source>
</evidence>
<dbReference type="InterPro" id="IPR015815">
    <property type="entry name" value="HIBADH-related"/>
</dbReference>
<dbReference type="SUPFAM" id="SSF48179">
    <property type="entry name" value="6-phosphogluconate dehydrogenase C-terminal domain-like"/>
    <property type="match status" value="1"/>
</dbReference>
<dbReference type="AlphaFoldDB" id="A0A5B8U956"/>
<dbReference type="KEGG" id="bsol:FSW04_19335"/>
<dbReference type="Pfam" id="PF03446">
    <property type="entry name" value="NAD_binding_2"/>
    <property type="match status" value="1"/>
</dbReference>
<name>A0A5B8U956_9ACTN</name>
<dbReference type="PANTHER" id="PTHR22981:SF7">
    <property type="entry name" value="3-HYDROXYISOBUTYRATE DEHYDROGENASE, MITOCHONDRIAL"/>
    <property type="match status" value="1"/>
</dbReference>
<evidence type="ECO:0000313" key="7">
    <source>
        <dbReference type="EMBL" id="QEC49507.1"/>
    </source>
</evidence>
<sequence>MGTDRPDTIAVIGLGQMGLPMARRLLEAGHRVRGADLDPAALAALQEAGGEAAASGADAARGAAVVILMLPNSAAVQEAMDDGAVLAALAPGTLLLDMGSSEPLATRALAQRCADRGVALVDAPVSGGVAGAVAGTLTIMAGGEEPDVARARPVLELLGRTVVAVGGVGAGHAVKAINNLLSATHLLASVEALEIGRAFGLDPDLMLEAINGSSGRSGSTEVKLPRHVVPETYDSGFRLALMLKDMRIALALGRATGVPAHLGEAAAETWAQAARELAPEADHTEIARHVQARRPPGD</sequence>
<dbReference type="InterPro" id="IPR029154">
    <property type="entry name" value="HIBADH-like_NADP-bd"/>
</dbReference>
<proteinExistence type="inferred from homology"/>
<dbReference type="Gene3D" id="1.10.1040.10">
    <property type="entry name" value="N-(1-d-carboxylethyl)-l-norvaline Dehydrogenase, domain 2"/>
    <property type="match status" value="1"/>
</dbReference>
<dbReference type="InterPro" id="IPR006115">
    <property type="entry name" value="6PGDH_NADP-bd"/>
</dbReference>
<gene>
    <name evidence="7" type="ORF">FSW04_19335</name>
</gene>
<feature type="domain" description="6-phosphogluconate dehydrogenase NADP-binding" evidence="5">
    <location>
        <begin position="8"/>
        <end position="166"/>
    </location>
</feature>
<accession>A0A5B8U956</accession>
<evidence type="ECO:0000256" key="4">
    <source>
        <dbReference type="PIRSR" id="PIRSR000103-1"/>
    </source>
</evidence>
<dbReference type="InterPro" id="IPR036291">
    <property type="entry name" value="NAD(P)-bd_dom_sf"/>
</dbReference>
<evidence type="ECO:0000256" key="3">
    <source>
        <dbReference type="ARBA" id="ARBA00023027"/>
    </source>
</evidence>
<keyword evidence="2" id="KW-0560">Oxidoreductase</keyword>
<dbReference type="InterPro" id="IPR002204">
    <property type="entry name" value="3-OH-isobutyrate_DH-rel_CS"/>
</dbReference>
<dbReference type="Proteomes" id="UP000321805">
    <property type="component" value="Chromosome"/>
</dbReference>
<evidence type="ECO:0000313" key="8">
    <source>
        <dbReference type="Proteomes" id="UP000321805"/>
    </source>
</evidence>